<proteinExistence type="predicted"/>
<organism evidence="2 3">
    <name type="scientific">Fodinicola feengrottensis</name>
    <dbReference type="NCBI Taxonomy" id="435914"/>
    <lineage>
        <taxon>Bacteria</taxon>
        <taxon>Bacillati</taxon>
        <taxon>Actinomycetota</taxon>
        <taxon>Actinomycetes</taxon>
        <taxon>Mycobacteriales</taxon>
        <taxon>Fodinicola</taxon>
    </lineage>
</organism>
<dbReference type="SUPFAM" id="SSF53474">
    <property type="entry name" value="alpha/beta-Hydrolases"/>
    <property type="match status" value="1"/>
</dbReference>
<sequence>MPEQILPVRGVDLCVETFGEPAAPPILLIMGATASMDWWLTDFCHRLAEGGRYVVRYDHRDTGRSAHDPAGAPTYQSSDLVADPMGILDALGTAKAHVVGFSMGGAIAQQLALDHADRLTSVTFMSTTAGPGDADLPPMSPELKASFAEAAAPPDWTDRSAVIESVVRDQQLVAGQSLPFDEPAARALAVQVFDRTKNMAAGQNHWMLEGGASQRHRLAEISLPTLVMHGTEDPLFPYGHGVALAREIRAARLVPLEGAGHELPRPCWDVAIEAILAHTAVR</sequence>
<dbReference type="InterPro" id="IPR029058">
    <property type="entry name" value="AB_hydrolase_fold"/>
</dbReference>
<dbReference type="InterPro" id="IPR050471">
    <property type="entry name" value="AB_hydrolase"/>
</dbReference>
<accession>A0ABP4TWG6</accession>
<evidence type="ECO:0000259" key="1">
    <source>
        <dbReference type="Pfam" id="PF00561"/>
    </source>
</evidence>
<dbReference type="RefSeq" id="WP_344312845.1">
    <property type="nucleotide sequence ID" value="NZ_BAAANY010000020.1"/>
</dbReference>
<feature type="domain" description="AB hydrolase-1" evidence="1">
    <location>
        <begin position="24"/>
        <end position="262"/>
    </location>
</feature>
<dbReference type="PANTHER" id="PTHR43433:SF5">
    <property type="entry name" value="AB HYDROLASE-1 DOMAIN-CONTAINING PROTEIN"/>
    <property type="match status" value="1"/>
</dbReference>
<dbReference type="PRINTS" id="PR00111">
    <property type="entry name" value="ABHYDROLASE"/>
</dbReference>
<dbReference type="Proteomes" id="UP001500618">
    <property type="component" value="Unassembled WGS sequence"/>
</dbReference>
<dbReference type="PANTHER" id="PTHR43433">
    <property type="entry name" value="HYDROLASE, ALPHA/BETA FOLD FAMILY PROTEIN"/>
    <property type="match status" value="1"/>
</dbReference>
<name>A0ABP4TWG6_9ACTN</name>
<dbReference type="Pfam" id="PF00561">
    <property type="entry name" value="Abhydrolase_1"/>
    <property type="match status" value="1"/>
</dbReference>
<dbReference type="EMBL" id="BAAANY010000020">
    <property type="protein sequence ID" value="GAA1694240.1"/>
    <property type="molecule type" value="Genomic_DNA"/>
</dbReference>
<evidence type="ECO:0000313" key="3">
    <source>
        <dbReference type="Proteomes" id="UP001500618"/>
    </source>
</evidence>
<reference evidence="3" key="1">
    <citation type="journal article" date="2019" name="Int. J. Syst. Evol. Microbiol.">
        <title>The Global Catalogue of Microorganisms (GCM) 10K type strain sequencing project: providing services to taxonomists for standard genome sequencing and annotation.</title>
        <authorList>
            <consortium name="The Broad Institute Genomics Platform"/>
            <consortium name="The Broad Institute Genome Sequencing Center for Infectious Disease"/>
            <person name="Wu L."/>
            <person name="Ma J."/>
        </authorList>
    </citation>
    <scope>NUCLEOTIDE SEQUENCE [LARGE SCALE GENOMIC DNA]</scope>
    <source>
        <strain evidence="3">JCM 14718</strain>
    </source>
</reference>
<protein>
    <recommendedName>
        <fullName evidence="1">AB hydrolase-1 domain-containing protein</fullName>
    </recommendedName>
</protein>
<dbReference type="InterPro" id="IPR000073">
    <property type="entry name" value="AB_hydrolase_1"/>
</dbReference>
<dbReference type="Gene3D" id="3.40.50.1820">
    <property type="entry name" value="alpha/beta hydrolase"/>
    <property type="match status" value="1"/>
</dbReference>
<gene>
    <name evidence="2" type="ORF">GCM10009765_49370</name>
</gene>
<evidence type="ECO:0000313" key="2">
    <source>
        <dbReference type="EMBL" id="GAA1694240.1"/>
    </source>
</evidence>
<comment type="caution">
    <text evidence="2">The sequence shown here is derived from an EMBL/GenBank/DDBJ whole genome shotgun (WGS) entry which is preliminary data.</text>
</comment>
<keyword evidence="3" id="KW-1185">Reference proteome</keyword>